<comment type="caution">
    <text evidence="2">The sequence shown here is derived from an EMBL/GenBank/DDBJ whole genome shotgun (WGS) entry which is preliminary data.</text>
</comment>
<evidence type="ECO:0000313" key="3">
    <source>
        <dbReference type="Proteomes" id="UP001283361"/>
    </source>
</evidence>
<accession>A0AAE1DSA4</accession>
<organism evidence="2 3">
    <name type="scientific">Elysia crispata</name>
    <name type="common">lettuce slug</name>
    <dbReference type="NCBI Taxonomy" id="231223"/>
    <lineage>
        <taxon>Eukaryota</taxon>
        <taxon>Metazoa</taxon>
        <taxon>Spiralia</taxon>
        <taxon>Lophotrochozoa</taxon>
        <taxon>Mollusca</taxon>
        <taxon>Gastropoda</taxon>
        <taxon>Heterobranchia</taxon>
        <taxon>Euthyneura</taxon>
        <taxon>Panpulmonata</taxon>
        <taxon>Sacoglossa</taxon>
        <taxon>Placobranchoidea</taxon>
        <taxon>Plakobranchidae</taxon>
        <taxon>Elysia</taxon>
    </lineage>
</organism>
<keyword evidence="3" id="KW-1185">Reference proteome</keyword>
<evidence type="ECO:0000256" key="1">
    <source>
        <dbReference type="SAM" id="MobiDB-lite"/>
    </source>
</evidence>
<sequence length="91" mass="10080">MYIGNTRPTLALKAPLRIFTRTKWHDLAYITSGRDQRSRFPHITAPGLNKLGLCTSWAPASRVSSDGRPATQSQAQVLPSSSRMQARSSPR</sequence>
<feature type="region of interest" description="Disordered" evidence="1">
    <location>
        <begin position="61"/>
        <end position="91"/>
    </location>
</feature>
<dbReference type="EMBL" id="JAWDGP010002657">
    <property type="protein sequence ID" value="KAK3781186.1"/>
    <property type="molecule type" value="Genomic_DNA"/>
</dbReference>
<proteinExistence type="predicted"/>
<evidence type="ECO:0000313" key="2">
    <source>
        <dbReference type="EMBL" id="KAK3781186.1"/>
    </source>
</evidence>
<name>A0AAE1DSA4_9GAST</name>
<reference evidence="2" key="1">
    <citation type="journal article" date="2023" name="G3 (Bethesda)">
        <title>A reference genome for the long-term kleptoplast-retaining sea slug Elysia crispata morphotype clarki.</title>
        <authorList>
            <person name="Eastman K.E."/>
            <person name="Pendleton A.L."/>
            <person name="Shaikh M.A."/>
            <person name="Suttiyut T."/>
            <person name="Ogas R."/>
            <person name="Tomko P."/>
            <person name="Gavelis G."/>
            <person name="Widhalm J.R."/>
            <person name="Wisecaver J.H."/>
        </authorList>
    </citation>
    <scope>NUCLEOTIDE SEQUENCE</scope>
    <source>
        <strain evidence="2">ECLA1</strain>
    </source>
</reference>
<feature type="compositionally biased region" description="Polar residues" evidence="1">
    <location>
        <begin position="70"/>
        <end position="91"/>
    </location>
</feature>
<dbReference type="AlphaFoldDB" id="A0AAE1DSA4"/>
<gene>
    <name evidence="2" type="ORF">RRG08_020125</name>
</gene>
<dbReference type="Proteomes" id="UP001283361">
    <property type="component" value="Unassembled WGS sequence"/>
</dbReference>
<protein>
    <submittedName>
        <fullName evidence="2">Uncharacterized protein</fullName>
    </submittedName>
</protein>